<dbReference type="EMBL" id="BAAATR010000054">
    <property type="protein sequence ID" value="GAA2276304.1"/>
    <property type="molecule type" value="Genomic_DNA"/>
</dbReference>
<evidence type="ECO:0000259" key="1">
    <source>
        <dbReference type="Pfam" id="PF00723"/>
    </source>
</evidence>
<feature type="domain" description="GH15-like" evidence="1">
    <location>
        <begin position="240"/>
        <end position="580"/>
    </location>
</feature>
<evidence type="ECO:0000259" key="2">
    <source>
        <dbReference type="Pfam" id="PF19291"/>
    </source>
</evidence>
<dbReference type="PANTHER" id="PTHR31616:SF10">
    <property type="entry name" value="TREHALASE"/>
    <property type="match status" value="1"/>
</dbReference>
<feature type="domain" description="Trehalase-like N-terminal" evidence="2">
    <location>
        <begin position="15"/>
        <end position="183"/>
    </location>
</feature>
<dbReference type="PANTHER" id="PTHR31616">
    <property type="entry name" value="TREHALASE"/>
    <property type="match status" value="1"/>
</dbReference>
<dbReference type="InterPro" id="IPR011613">
    <property type="entry name" value="GH15-like"/>
</dbReference>
<organism evidence="3 4">
    <name type="scientific">Kitasatospora cystarginea</name>
    <dbReference type="NCBI Taxonomy" id="58350"/>
    <lineage>
        <taxon>Bacteria</taxon>
        <taxon>Bacillati</taxon>
        <taxon>Actinomycetota</taxon>
        <taxon>Actinomycetes</taxon>
        <taxon>Kitasatosporales</taxon>
        <taxon>Streptomycetaceae</taxon>
        <taxon>Kitasatospora</taxon>
    </lineage>
</organism>
<dbReference type="InterPro" id="IPR008928">
    <property type="entry name" value="6-hairpin_glycosidase_sf"/>
</dbReference>
<gene>
    <name evidence="3" type="ORF">GCM10010430_72810</name>
</gene>
<dbReference type="SUPFAM" id="SSF48208">
    <property type="entry name" value="Six-hairpin glycosidases"/>
    <property type="match status" value="1"/>
</dbReference>
<proteinExistence type="predicted"/>
<dbReference type="InterPro" id="IPR012341">
    <property type="entry name" value="6hp_glycosidase-like_sf"/>
</dbReference>
<dbReference type="GO" id="GO:0016787">
    <property type="term" value="F:hydrolase activity"/>
    <property type="evidence" value="ECO:0007669"/>
    <property type="project" value="UniProtKB-KW"/>
</dbReference>
<accession>A0ABN3EXI9</accession>
<dbReference type="Pfam" id="PF00723">
    <property type="entry name" value="Glyco_hydro_15"/>
    <property type="match status" value="1"/>
</dbReference>
<keyword evidence="4" id="KW-1185">Reference proteome</keyword>
<dbReference type="Proteomes" id="UP001500305">
    <property type="component" value="Unassembled WGS sequence"/>
</dbReference>
<dbReference type="Gene3D" id="1.50.10.10">
    <property type="match status" value="1"/>
</dbReference>
<dbReference type="RefSeq" id="WP_344640859.1">
    <property type="nucleotide sequence ID" value="NZ_BAAATR010000054.1"/>
</dbReference>
<protein>
    <submittedName>
        <fullName evidence="3">Glycoside hydrolase family 15 protein</fullName>
    </submittedName>
</protein>
<reference evidence="3 4" key="1">
    <citation type="journal article" date="2019" name="Int. J. Syst. Evol. Microbiol.">
        <title>The Global Catalogue of Microorganisms (GCM) 10K type strain sequencing project: providing services to taxonomists for standard genome sequencing and annotation.</title>
        <authorList>
            <consortium name="The Broad Institute Genomics Platform"/>
            <consortium name="The Broad Institute Genome Sequencing Center for Infectious Disease"/>
            <person name="Wu L."/>
            <person name="Ma J."/>
        </authorList>
    </citation>
    <scope>NUCLEOTIDE SEQUENCE [LARGE SCALE GENOMIC DNA]</scope>
    <source>
        <strain evidence="3 4">JCM 7356</strain>
    </source>
</reference>
<evidence type="ECO:0000313" key="4">
    <source>
        <dbReference type="Proteomes" id="UP001500305"/>
    </source>
</evidence>
<keyword evidence="3" id="KW-0378">Hydrolase</keyword>
<sequence length="587" mass="63539">MPHPTGPPNPHALRDYALLADGRRGALVGPRGDIVWMCAPAWDSDAVFAGLIGGPGWFTVTPTGPYVWGGYYEAGSLIWRSRWVTPGGIVECREALAHPGQAHRAVVLRRITAVDGPAELAVGLQVAAGFGEHPLRKIKRDEHGHWTARAGDLHLRLTGLPHAKADESGGHPQVHAVLRLEPGDHHDLLLEFSDRPLEQPEPARDLWRATETAWAEQVPDLAGMLGRRDARHAYAVLRGMTGPGGGTVAAATTSLPERAEQGRNYDYRYVWIRDQGYIGQAVAAAGLHPLLDDSVRFVTARLFEHGPRLAPAYTAAGGPVPDPRTLDLPGYPGGFDVVGNRVNRQFQLDGFGESLLLLAAAARHDMLDAAGWGAARIAADAIAARHGERDAGIWELHPDRWAHSRLTCAAGLRAIATAHPAAGRGLAANWEALADRITAEADRDCLHPTGRWQRSPADPGVDASLLLPALRGALPADDPRTRATLDAVLADLGQDHYCYRFRHDQRPLEDAEGAFLLCGFLVALAQHQQGNAVEAVRWFERNRAACGPPGLYAEEFDIAQRQLRGNLPQTFVHALMLEAAVRLVADL</sequence>
<comment type="caution">
    <text evidence="3">The sequence shown here is derived from an EMBL/GenBank/DDBJ whole genome shotgun (WGS) entry which is preliminary data.</text>
</comment>
<name>A0ABN3EXI9_9ACTN</name>
<dbReference type="Pfam" id="PF19291">
    <property type="entry name" value="TREH_N"/>
    <property type="match status" value="1"/>
</dbReference>
<evidence type="ECO:0000313" key="3">
    <source>
        <dbReference type="EMBL" id="GAA2276304.1"/>
    </source>
</evidence>
<dbReference type="InterPro" id="IPR045582">
    <property type="entry name" value="Trehalase-like_N"/>
</dbReference>